<evidence type="ECO:0000313" key="3">
    <source>
        <dbReference type="EMBL" id="ABG04271.1"/>
    </source>
</evidence>
<gene>
    <name evidence="3" type="ordered locus">Rxyl_1307</name>
</gene>
<dbReference type="EMBL" id="CP000386">
    <property type="protein sequence ID" value="ABG04271.1"/>
    <property type="molecule type" value="Genomic_DNA"/>
</dbReference>
<organism evidence="3 4">
    <name type="scientific">Rubrobacter xylanophilus (strain DSM 9941 / JCM 11954 / NBRC 16129 / PRD-1)</name>
    <dbReference type="NCBI Taxonomy" id="266117"/>
    <lineage>
        <taxon>Bacteria</taxon>
        <taxon>Bacillati</taxon>
        <taxon>Actinomycetota</taxon>
        <taxon>Rubrobacteria</taxon>
        <taxon>Rubrobacterales</taxon>
        <taxon>Rubrobacteraceae</taxon>
        <taxon>Rubrobacter</taxon>
    </lineage>
</organism>
<dbReference type="HOGENOM" id="CLU_013985_3_2_11"/>
<dbReference type="PANTHER" id="PTHR43441">
    <property type="entry name" value="RIBOSOMAL-PROTEIN-SERINE ACETYLTRANSFERASE"/>
    <property type="match status" value="1"/>
</dbReference>
<name>Q1AWF7_RUBXD</name>
<dbReference type="PhylomeDB" id="Q1AWF7"/>
<proteinExistence type="predicted"/>
<dbReference type="PROSITE" id="PS51186">
    <property type="entry name" value="GNAT"/>
    <property type="match status" value="1"/>
</dbReference>
<dbReference type="InterPro" id="IPR000182">
    <property type="entry name" value="GNAT_dom"/>
</dbReference>
<dbReference type="PANTHER" id="PTHR43441:SF2">
    <property type="entry name" value="FAMILY ACETYLTRANSFERASE, PUTATIVE (AFU_ORTHOLOGUE AFUA_7G00850)-RELATED"/>
    <property type="match status" value="1"/>
</dbReference>
<dbReference type="GO" id="GO:0005737">
    <property type="term" value="C:cytoplasm"/>
    <property type="evidence" value="ECO:0007669"/>
    <property type="project" value="TreeGrafter"/>
</dbReference>
<keyword evidence="3" id="KW-0808">Transferase</keyword>
<feature type="region of interest" description="Disordered" evidence="1">
    <location>
        <begin position="173"/>
        <end position="197"/>
    </location>
</feature>
<evidence type="ECO:0000259" key="2">
    <source>
        <dbReference type="PROSITE" id="PS51186"/>
    </source>
</evidence>
<dbReference type="GO" id="GO:0008999">
    <property type="term" value="F:protein-N-terminal-alanine acetyltransferase activity"/>
    <property type="evidence" value="ECO:0007669"/>
    <property type="project" value="TreeGrafter"/>
</dbReference>
<dbReference type="OrthoDB" id="9814648at2"/>
<sequence>MAEENVELRRHRRSNYGLYGRWYADPEIWHLTSWAPSPPAPESVRRLFEEREGSRTEESFAIHPKGDPNPIGVISLINISRPNASADLSVIVAPRSMRHKGYGSAAIRALLRYAFGELNLNRVGLSVFEFNAAAIAAYEKLGFREEGRLRRAVRRDGRFYDAILMSILKQEWEAREEEARGGRAPSTPREPRPRSAR</sequence>
<keyword evidence="4" id="KW-1185">Reference proteome</keyword>
<dbReference type="Pfam" id="PF13302">
    <property type="entry name" value="Acetyltransf_3"/>
    <property type="match status" value="1"/>
</dbReference>
<evidence type="ECO:0000313" key="4">
    <source>
        <dbReference type="Proteomes" id="UP000006637"/>
    </source>
</evidence>
<protein>
    <submittedName>
        <fullName evidence="3">GCN5-related N-acetyltransferase</fullName>
    </submittedName>
</protein>
<feature type="domain" description="N-acetyltransferase" evidence="2">
    <location>
        <begin position="6"/>
        <end position="170"/>
    </location>
</feature>
<dbReference type="Gene3D" id="3.40.630.30">
    <property type="match status" value="1"/>
</dbReference>
<dbReference type="GO" id="GO:1990189">
    <property type="term" value="F:protein N-terminal-serine acetyltransferase activity"/>
    <property type="evidence" value="ECO:0007669"/>
    <property type="project" value="TreeGrafter"/>
</dbReference>
<dbReference type="eggNOG" id="COG1670">
    <property type="taxonomic scope" value="Bacteria"/>
</dbReference>
<dbReference type="KEGG" id="rxy:Rxyl_1307"/>
<dbReference type="STRING" id="266117.Rxyl_1307"/>
<dbReference type="SUPFAM" id="SSF55729">
    <property type="entry name" value="Acyl-CoA N-acyltransferases (Nat)"/>
    <property type="match status" value="1"/>
</dbReference>
<reference evidence="3 4" key="1">
    <citation type="submission" date="2006-06" db="EMBL/GenBank/DDBJ databases">
        <title>Complete sequence of Rubrobacter xylanophilus DSM 9941.</title>
        <authorList>
            <consortium name="US DOE Joint Genome Institute"/>
            <person name="Copeland A."/>
            <person name="Lucas S."/>
            <person name="Lapidus A."/>
            <person name="Barry K."/>
            <person name="Detter J.C."/>
            <person name="Glavina del Rio T."/>
            <person name="Hammon N."/>
            <person name="Israni S."/>
            <person name="Dalin E."/>
            <person name="Tice H."/>
            <person name="Pitluck S."/>
            <person name="Munk A.C."/>
            <person name="Brettin T."/>
            <person name="Bruce D."/>
            <person name="Han C."/>
            <person name="Tapia R."/>
            <person name="Gilna P."/>
            <person name="Schmutz J."/>
            <person name="Larimer F."/>
            <person name="Land M."/>
            <person name="Hauser L."/>
            <person name="Kyrpides N."/>
            <person name="Lykidis A."/>
            <person name="da Costa M.S."/>
            <person name="Rainey F.A."/>
            <person name="Empadinhas N."/>
            <person name="Jolivet E."/>
            <person name="Battista J.R."/>
            <person name="Richardson P."/>
        </authorList>
    </citation>
    <scope>NUCLEOTIDE SEQUENCE [LARGE SCALE GENOMIC DNA]</scope>
    <source>
        <strain evidence="4">DSM 9941 / JCM 11954 / NBRC 16129 / PRD-1</strain>
    </source>
</reference>
<dbReference type="InterPro" id="IPR016181">
    <property type="entry name" value="Acyl_CoA_acyltransferase"/>
</dbReference>
<dbReference type="InterPro" id="IPR051908">
    <property type="entry name" value="Ribosomal_N-acetyltransferase"/>
</dbReference>
<dbReference type="AlphaFoldDB" id="Q1AWF7"/>
<accession>Q1AWF7</accession>
<evidence type="ECO:0000256" key="1">
    <source>
        <dbReference type="SAM" id="MobiDB-lite"/>
    </source>
</evidence>
<dbReference type="Proteomes" id="UP000006637">
    <property type="component" value="Chromosome"/>
</dbReference>